<protein>
    <recommendedName>
        <fullName evidence="4">Membrane-associated kinase regulator 5</fullName>
    </recommendedName>
</protein>
<dbReference type="AlphaFoldDB" id="A0AAE1TGP0"/>
<reference evidence="2" key="1">
    <citation type="submission" date="2023-10" db="EMBL/GenBank/DDBJ databases">
        <title>Chromosome-level genome of the transformable northern wattle, Acacia crassicarpa.</title>
        <authorList>
            <person name="Massaro I."/>
            <person name="Sinha N.R."/>
            <person name="Poethig S."/>
            <person name="Leichty A.R."/>
        </authorList>
    </citation>
    <scope>NUCLEOTIDE SEQUENCE</scope>
    <source>
        <strain evidence="2">Acra3RX</strain>
        <tissue evidence="2">Leaf</tissue>
    </source>
</reference>
<proteinExistence type="predicted"/>
<dbReference type="PANTHER" id="PTHR33929">
    <property type="entry name" value="MEMBRANE-ASSOCIATED KINASE REGULATOR 2-RELATED"/>
    <property type="match status" value="1"/>
</dbReference>
<dbReference type="InterPro" id="IPR039619">
    <property type="entry name" value="MAKR2/5"/>
</dbReference>
<keyword evidence="3" id="KW-1185">Reference proteome</keyword>
<dbReference type="Proteomes" id="UP001293593">
    <property type="component" value="Unassembled WGS sequence"/>
</dbReference>
<evidence type="ECO:0000313" key="2">
    <source>
        <dbReference type="EMBL" id="KAK4283009.1"/>
    </source>
</evidence>
<sequence>MDVLNFLKFWRRAAIAATSSSEPRLSVEPDDGSEEDDSFFDLEFTVSTHGNGNSKINLNPEDKVRESKDFESGNDQVSWKIISSLPPNESISKRKILPIEHVSKPQSPISLLKSAPSFRIFMSKKNKEMSARKTEEMEDSLFSPSLSRSASTSRSHGSRSERFSKEVLHKYLKLIKPLYVKISGKNGEKVKLSGDLSSSASATSSPSVASVSLKREKQGNIPAGFRGSCKHLGKSKSASMVTGIGSPARKSNDTLQLQYDGIQSAILHCKRSFNSREYASTVITQFEEKPTCSMRKETSV</sequence>
<comment type="caution">
    <text evidence="2">The sequence shown here is derived from an EMBL/GenBank/DDBJ whole genome shotgun (WGS) entry which is preliminary data.</text>
</comment>
<organism evidence="2 3">
    <name type="scientific">Acacia crassicarpa</name>
    <name type="common">northern wattle</name>
    <dbReference type="NCBI Taxonomy" id="499986"/>
    <lineage>
        <taxon>Eukaryota</taxon>
        <taxon>Viridiplantae</taxon>
        <taxon>Streptophyta</taxon>
        <taxon>Embryophyta</taxon>
        <taxon>Tracheophyta</taxon>
        <taxon>Spermatophyta</taxon>
        <taxon>Magnoliopsida</taxon>
        <taxon>eudicotyledons</taxon>
        <taxon>Gunneridae</taxon>
        <taxon>Pentapetalae</taxon>
        <taxon>rosids</taxon>
        <taxon>fabids</taxon>
        <taxon>Fabales</taxon>
        <taxon>Fabaceae</taxon>
        <taxon>Caesalpinioideae</taxon>
        <taxon>mimosoid clade</taxon>
        <taxon>Acacieae</taxon>
        <taxon>Acacia</taxon>
    </lineage>
</organism>
<dbReference type="EMBL" id="JAWXYG010000001">
    <property type="protein sequence ID" value="KAK4283009.1"/>
    <property type="molecule type" value="Genomic_DNA"/>
</dbReference>
<feature type="compositionally biased region" description="Low complexity" evidence="1">
    <location>
        <begin position="193"/>
        <end position="212"/>
    </location>
</feature>
<evidence type="ECO:0008006" key="4">
    <source>
        <dbReference type="Google" id="ProtNLM"/>
    </source>
</evidence>
<feature type="compositionally biased region" description="Low complexity" evidence="1">
    <location>
        <begin position="140"/>
        <end position="155"/>
    </location>
</feature>
<accession>A0AAE1TGP0</accession>
<feature type="region of interest" description="Disordered" evidence="1">
    <location>
        <begin position="129"/>
        <end position="162"/>
    </location>
</feature>
<gene>
    <name evidence="2" type="ORF">QN277_000014</name>
</gene>
<dbReference type="PANTHER" id="PTHR33929:SF4">
    <property type="entry name" value="MEMBRANE-ASSOCIATED KINASE REGULATOR 5"/>
    <property type="match status" value="1"/>
</dbReference>
<name>A0AAE1TGP0_9FABA</name>
<evidence type="ECO:0000313" key="3">
    <source>
        <dbReference type="Proteomes" id="UP001293593"/>
    </source>
</evidence>
<dbReference type="GO" id="GO:0005886">
    <property type="term" value="C:plasma membrane"/>
    <property type="evidence" value="ECO:0007669"/>
    <property type="project" value="InterPro"/>
</dbReference>
<feature type="region of interest" description="Disordered" evidence="1">
    <location>
        <begin position="192"/>
        <end position="215"/>
    </location>
</feature>
<evidence type="ECO:0000256" key="1">
    <source>
        <dbReference type="SAM" id="MobiDB-lite"/>
    </source>
</evidence>